<dbReference type="PANTHER" id="PTHR30408:SF12">
    <property type="entry name" value="TYPE I RESTRICTION ENZYME MJAVIII SPECIFICITY SUBUNIT"/>
    <property type="match status" value="1"/>
</dbReference>
<protein>
    <submittedName>
        <fullName evidence="3">Restriction modification system DNA specificity domain protein</fullName>
    </submittedName>
</protein>
<evidence type="ECO:0000313" key="4">
    <source>
        <dbReference type="Proteomes" id="UP000008204"/>
    </source>
</evidence>
<evidence type="ECO:0000256" key="2">
    <source>
        <dbReference type="ARBA" id="ARBA00023125"/>
    </source>
</evidence>
<dbReference type="Gene3D" id="3.90.220.20">
    <property type="entry name" value="DNA methylase specificity domains"/>
    <property type="match status" value="1"/>
</dbReference>
<sequence length="238" mass="27129">MQDLLTKGIDENGNIRSEETHQFKDSVLGRIPVEWEVKLLDKLLIEKRYGISTSLSEDPKGIPVLRMNNLVDGEVDFTDIKYSERNDAKKLTLNKGDVLFNRTNSVDYVGRTAIYRDSNKVVSFASYLVRLVTDNAMLDPEYLNLWLNDKNNQIRVKQLATIGVQQANVNPTNLGRLLLAIPKKITEQKKIVKKISSCTNFLHKTQTNLTKLRSIKIGLMQDLLTGKVRVTELLKEKD</sequence>
<dbReference type="STRING" id="41431.PCC8801_2976"/>
<dbReference type="EMBL" id="CP001287">
    <property type="protein sequence ID" value="ACK66965.1"/>
    <property type="molecule type" value="Genomic_DNA"/>
</dbReference>
<dbReference type="KEGG" id="cyp:PCC8801_2976"/>
<name>B7JWC0_RIPO1</name>
<accession>B7JWC0</accession>
<proteinExistence type="predicted"/>
<keyword evidence="4" id="KW-1185">Reference proteome</keyword>
<dbReference type="HOGENOM" id="CLU_021095_10_0_3"/>
<dbReference type="Gene3D" id="1.10.287.1120">
    <property type="entry name" value="Bipartite methylase S protein"/>
    <property type="match status" value="1"/>
</dbReference>
<dbReference type="InterPro" id="IPR044946">
    <property type="entry name" value="Restrct_endonuc_typeI_TRD_sf"/>
</dbReference>
<dbReference type="REBASE" id="19492">
    <property type="entry name" value="S.Csp8801ORF2980P"/>
</dbReference>
<keyword evidence="2" id="KW-0238">DNA-binding</keyword>
<dbReference type="RefSeq" id="WP_012596228.1">
    <property type="nucleotide sequence ID" value="NC_011726.1"/>
</dbReference>
<evidence type="ECO:0000256" key="1">
    <source>
        <dbReference type="ARBA" id="ARBA00022747"/>
    </source>
</evidence>
<dbReference type="SUPFAM" id="SSF116734">
    <property type="entry name" value="DNA methylase specificity domain"/>
    <property type="match status" value="1"/>
</dbReference>
<dbReference type="GO" id="GO:0003677">
    <property type="term" value="F:DNA binding"/>
    <property type="evidence" value="ECO:0007669"/>
    <property type="project" value="UniProtKB-KW"/>
</dbReference>
<organism evidence="3 4">
    <name type="scientific">Rippkaea orientalis (strain PCC 8801 / RF-1)</name>
    <name type="common">Cyanothece sp. (strain PCC 8801)</name>
    <dbReference type="NCBI Taxonomy" id="41431"/>
    <lineage>
        <taxon>Bacteria</taxon>
        <taxon>Bacillati</taxon>
        <taxon>Cyanobacteriota</taxon>
        <taxon>Cyanophyceae</taxon>
        <taxon>Oscillatoriophycideae</taxon>
        <taxon>Chroococcales</taxon>
        <taxon>Aphanothecaceae</taxon>
        <taxon>Rippkaea</taxon>
        <taxon>Rippkaea orientalis</taxon>
    </lineage>
</organism>
<dbReference type="Proteomes" id="UP000008204">
    <property type="component" value="Chromosome"/>
</dbReference>
<evidence type="ECO:0000313" key="3">
    <source>
        <dbReference type="EMBL" id="ACK66965.1"/>
    </source>
</evidence>
<dbReference type="eggNOG" id="COG0732">
    <property type="taxonomic scope" value="Bacteria"/>
</dbReference>
<dbReference type="PANTHER" id="PTHR30408">
    <property type="entry name" value="TYPE-1 RESTRICTION ENZYME ECOKI SPECIFICITY PROTEIN"/>
    <property type="match status" value="1"/>
</dbReference>
<reference evidence="4" key="1">
    <citation type="journal article" date="2011" name="MBio">
        <title>Novel metabolic attributes of the genus Cyanothece, comprising a group of unicellular nitrogen-fixing Cyanobacteria.</title>
        <authorList>
            <person name="Bandyopadhyay A."/>
            <person name="Elvitigala T."/>
            <person name="Welsh E."/>
            <person name="Stockel J."/>
            <person name="Liberton M."/>
            <person name="Min H."/>
            <person name="Sherman L.A."/>
            <person name="Pakrasi H.B."/>
        </authorList>
    </citation>
    <scope>NUCLEOTIDE SEQUENCE [LARGE SCALE GENOMIC DNA]</scope>
    <source>
        <strain evidence="4">PCC 8801</strain>
    </source>
</reference>
<keyword evidence="1" id="KW-0680">Restriction system</keyword>
<dbReference type="InterPro" id="IPR052021">
    <property type="entry name" value="Type-I_RS_S_subunit"/>
</dbReference>
<dbReference type="GO" id="GO:0009307">
    <property type="term" value="P:DNA restriction-modification system"/>
    <property type="evidence" value="ECO:0007669"/>
    <property type="project" value="UniProtKB-KW"/>
</dbReference>
<gene>
    <name evidence="3" type="ordered locus">PCC8801_2976</name>
</gene>
<dbReference type="CDD" id="cd17524">
    <property type="entry name" value="RMtype1_S_EcoUTORF5051P-TRD2-CR2_like"/>
    <property type="match status" value="1"/>
</dbReference>
<dbReference type="OrthoDB" id="426391at2"/>
<dbReference type="AlphaFoldDB" id="B7JWC0"/>